<accession>A0A8S5RRR4</accession>
<dbReference type="EMBL" id="BK057793">
    <property type="protein sequence ID" value="DAE92034.1"/>
    <property type="molecule type" value="Genomic_DNA"/>
</dbReference>
<proteinExistence type="predicted"/>
<evidence type="ECO:0000313" key="1">
    <source>
        <dbReference type="EMBL" id="DAE92034.1"/>
    </source>
</evidence>
<sequence length="61" mass="7199">MEVDDVLRYGTILTDDELFDRCDDMAAEVRIRLFSYESAIYYIKMINGEVEEFKKVGTDEH</sequence>
<name>A0A8S5RRR4_9CAUD</name>
<protein>
    <submittedName>
        <fullName evidence="1">Uncharacterized protein</fullName>
    </submittedName>
</protein>
<reference evidence="1" key="1">
    <citation type="journal article" date="2021" name="Proc. Natl. Acad. Sci. U.S.A.">
        <title>A Catalog of Tens of Thousands of Viruses from Human Metagenomes Reveals Hidden Associations with Chronic Diseases.</title>
        <authorList>
            <person name="Tisza M.J."/>
            <person name="Buck C.B."/>
        </authorList>
    </citation>
    <scope>NUCLEOTIDE SEQUENCE</scope>
    <source>
        <strain evidence="1">CtKy93</strain>
    </source>
</reference>
<organism evidence="1">
    <name type="scientific">Siphoviridae sp. ctKy93</name>
    <dbReference type="NCBI Taxonomy" id="2827569"/>
    <lineage>
        <taxon>Viruses</taxon>
        <taxon>Duplodnaviria</taxon>
        <taxon>Heunggongvirae</taxon>
        <taxon>Uroviricota</taxon>
        <taxon>Caudoviricetes</taxon>
    </lineage>
</organism>